<dbReference type="OrthoDB" id="9387838at2759"/>
<organism evidence="2 3">
    <name type="scientific">Aquarana catesbeiana</name>
    <name type="common">American bullfrog</name>
    <name type="synonym">Rana catesbeiana</name>
    <dbReference type="NCBI Taxonomy" id="8400"/>
    <lineage>
        <taxon>Eukaryota</taxon>
        <taxon>Metazoa</taxon>
        <taxon>Chordata</taxon>
        <taxon>Craniata</taxon>
        <taxon>Vertebrata</taxon>
        <taxon>Euteleostomi</taxon>
        <taxon>Amphibia</taxon>
        <taxon>Batrachia</taxon>
        <taxon>Anura</taxon>
        <taxon>Neobatrachia</taxon>
        <taxon>Ranoidea</taxon>
        <taxon>Ranidae</taxon>
        <taxon>Aquarana</taxon>
    </lineage>
</organism>
<dbReference type="AlphaFoldDB" id="A0A2G9SIQ9"/>
<evidence type="ECO:0000256" key="1">
    <source>
        <dbReference type="SAM" id="MobiDB-lite"/>
    </source>
</evidence>
<feature type="region of interest" description="Disordered" evidence="1">
    <location>
        <begin position="70"/>
        <end position="133"/>
    </location>
</feature>
<dbReference type="EMBL" id="KV924488">
    <property type="protein sequence ID" value="PIO39411.1"/>
    <property type="molecule type" value="Genomic_DNA"/>
</dbReference>
<reference evidence="3" key="1">
    <citation type="journal article" date="2017" name="Nat. Commun.">
        <title>The North American bullfrog draft genome provides insight into hormonal regulation of long noncoding RNA.</title>
        <authorList>
            <person name="Hammond S.A."/>
            <person name="Warren R.L."/>
            <person name="Vandervalk B.P."/>
            <person name="Kucuk E."/>
            <person name="Khan H."/>
            <person name="Gibb E.A."/>
            <person name="Pandoh P."/>
            <person name="Kirk H."/>
            <person name="Zhao Y."/>
            <person name="Jones M."/>
            <person name="Mungall A.J."/>
            <person name="Coope R."/>
            <person name="Pleasance S."/>
            <person name="Moore R.A."/>
            <person name="Holt R.A."/>
            <person name="Round J.M."/>
            <person name="Ohora S."/>
            <person name="Walle B.V."/>
            <person name="Veldhoen N."/>
            <person name="Helbing C.C."/>
            <person name="Birol I."/>
        </authorList>
    </citation>
    <scope>NUCLEOTIDE SEQUENCE [LARGE SCALE GENOMIC DNA]</scope>
</reference>
<gene>
    <name evidence="2" type="ORF">AB205_0006700</name>
</gene>
<dbReference type="EMBL" id="KV924488">
    <property type="protein sequence ID" value="PIO39413.1"/>
    <property type="molecule type" value="Genomic_DNA"/>
</dbReference>
<sequence length="226" mass="25460">MSQGPAADFDLMNALDWSNGVATLPGSEIRFRLSEFGTLEIVTDSHTTIAPPKTQNQEKNITSITCVAFKRESKSNSEGKLEEMEKKETAGEGESMPPPIEEQSNTSSPLTVPTAPVTSTESERPQRLRKKRKLLLDSGDEEDFIDEEEDKVRVHHKGRKPSKQTKSAPTAKKKSWNWVSYLEEEKMPAAPLKLFKEVTSVIICTWEMFLMTKLYAKPYSLYTLTS</sequence>
<feature type="compositionally biased region" description="Basic and acidic residues" evidence="1">
    <location>
        <begin position="70"/>
        <end position="90"/>
    </location>
</feature>
<protein>
    <submittedName>
        <fullName evidence="2">Uncharacterized protein</fullName>
    </submittedName>
</protein>
<name>A0A2G9SIQ9_AQUCT</name>
<evidence type="ECO:0000313" key="3">
    <source>
        <dbReference type="Proteomes" id="UP000228934"/>
    </source>
</evidence>
<proteinExistence type="predicted"/>
<accession>A0A2G9SIQ9</accession>
<feature type="region of interest" description="Disordered" evidence="1">
    <location>
        <begin position="147"/>
        <end position="172"/>
    </location>
</feature>
<keyword evidence="3" id="KW-1185">Reference proteome</keyword>
<evidence type="ECO:0000313" key="2">
    <source>
        <dbReference type="EMBL" id="PIO39413.1"/>
    </source>
</evidence>
<feature type="compositionally biased region" description="Basic residues" evidence="1">
    <location>
        <begin position="153"/>
        <end position="163"/>
    </location>
</feature>
<dbReference type="Proteomes" id="UP000228934">
    <property type="component" value="Unassembled WGS sequence"/>
</dbReference>
<reference evidence="2" key="2">
    <citation type="submission" date="2017-08" db="EMBL/GenBank/DDBJ databases">
        <title>Assembly of the North American Bullfrog Genome.</title>
        <authorList>
            <person name="Warren R.L."/>
            <person name="Vandervalk B.P."/>
            <person name="Kucuk E."/>
            <person name="Birol I."/>
            <person name="Helbing C."/>
            <person name="Pandoh P."/>
            <person name="Behsaz B."/>
            <person name="Mohamadi H."/>
            <person name="Chu J."/>
            <person name="Jackman S."/>
            <person name="Hammond S.A."/>
            <person name="Veldhoen N."/>
            <person name="Kirk H."/>
            <person name="Zhao Y."/>
            <person name="Coope R."/>
            <person name="Pleasance S."/>
            <person name="Moore R."/>
            <person name="Holt R."/>
        </authorList>
    </citation>
    <scope>NUCLEOTIDE SEQUENCE</scope>
    <source>
        <strain evidence="2">Bruno</strain>
        <tissue evidence="2">Liver</tissue>
    </source>
</reference>
<feature type="compositionally biased region" description="Polar residues" evidence="1">
    <location>
        <begin position="102"/>
        <end position="120"/>
    </location>
</feature>